<proteinExistence type="inferred from homology"/>
<sequence length="332" mass="36565">MAPNTDEETIPQEYKYSWSEDANISLKDFLAKYKPSMVQNDGTKPWIWVRSSKEPSRAADEAQLAAITEASEVLDEVTARIESVKNDDSIPLRANKKTGAKSKKEVREQIQAEATDRFKAIAQKHGYVDGKWLIFAPHDKVDAIWSSLASSLIDGPLAGTTAHTIKVSTSPENDDPKYQHVICLYIPDVYDKDSVIKVMKILLRDHGATLSGVKSNLYTLLRLDSKHPSGIQSTIWKNAALMKDTEMKELKEQYFTELRAAPKAAAGSTTETGTAAPAPTASKPKPKLKKKGKDDPFASDDEVEEVSPPTKKGKRANEDDGNGQPAKKKVAK</sequence>
<dbReference type="Pfam" id="PF08939">
    <property type="entry name" value="Bles03"/>
    <property type="match status" value="1"/>
</dbReference>
<comment type="similarity">
    <text evidence="1">Belongs to the UPF0696 family.</text>
</comment>
<keyword evidence="4" id="KW-1185">Reference proteome</keyword>
<evidence type="ECO:0000313" key="3">
    <source>
        <dbReference type="EMBL" id="KAK7045546.1"/>
    </source>
</evidence>
<comment type="caution">
    <text evidence="3">The sequence shown here is derived from an EMBL/GenBank/DDBJ whole genome shotgun (WGS) entry which is preliminary data.</text>
</comment>
<dbReference type="Gene3D" id="3.30.760.10">
    <property type="entry name" value="RNA Cap, Translation Initiation Factor Eif4e"/>
    <property type="match status" value="1"/>
</dbReference>
<dbReference type="InterPro" id="IPR023398">
    <property type="entry name" value="TIF_eIF4e-like"/>
</dbReference>
<feature type="region of interest" description="Disordered" evidence="2">
    <location>
        <begin position="263"/>
        <end position="332"/>
    </location>
</feature>
<dbReference type="EMBL" id="JAYKXP010000024">
    <property type="protein sequence ID" value="KAK7045546.1"/>
    <property type="molecule type" value="Genomic_DNA"/>
</dbReference>
<gene>
    <name evidence="3" type="ORF">VNI00_007378</name>
</gene>
<name>A0AAW0D0B9_9AGAR</name>
<evidence type="ECO:0000256" key="1">
    <source>
        <dbReference type="ARBA" id="ARBA00010568"/>
    </source>
</evidence>
<evidence type="ECO:0000256" key="2">
    <source>
        <dbReference type="SAM" id="MobiDB-lite"/>
    </source>
</evidence>
<dbReference type="InterPro" id="IPR015034">
    <property type="entry name" value="Bles03"/>
</dbReference>
<dbReference type="PANTHER" id="PTHR31977:SF1">
    <property type="entry name" value="UPF0696 PROTEIN C11ORF68"/>
    <property type="match status" value="1"/>
</dbReference>
<dbReference type="SUPFAM" id="SSF55418">
    <property type="entry name" value="eIF4e-like"/>
    <property type="match status" value="1"/>
</dbReference>
<dbReference type="PANTHER" id="PTHR31977">
    <property type="entry name" value="UPF0696 PROTEIN C11ORF68"/>
    <property type="match status" value="1"/>
</dbReference>
<dbReference type="AlphaFoldDB" id="A0AAW0D0B9"/>
<reference evidence="3 4" key="1">
    <citation type="submission" date="2024-01" db="EMBL/GenBank/DDBJ databases">
        <title>A draft genome for a cacao thread blight-causing isolate of Paramarasmius palmivorus.</title>
        <authorList>
            <person name="Baruah I.K."/>
            <person name="Bukari Y."/>
            <person name="Amoako-Attah I."/>
            <person name="Meinhardt L.W."/>
            <person name="Bailey B.A."/>
            <person name="Cohen S.P."/>
        </authorList>
    </citation>
    <scope>NUCLEOTIDE SEQUENCE [LARGE SCALE GENOMIC DNA]</scope>
    <source>
        <strain evidence="3 4">GH-12</strain>
    </source>
</reference>
<evidence type="ECO:0000313" key="4">
    <source>
        <dbReference type="Proteomes" id="UP001383192"/>
    </source>
</evidence>
<protein>
    <submittedName>
        <fullName evidence="3">Uncharacterized protein</fullName>
    </submittedName>
</protein>
<feature type="compositionally biased region" description="Low complexity" evidence="2">
    <location>
        <begin position="263"/>
        <end position="283"/>
    </location>
</feature>
<organism evidence="3 4">
    <name type="scientific">Paramarasmius palmivorus</name>
    <dbReference type="NCBI Taxonomy" id="297713"/>
    <lineage>
        <taxon>Eukaryota</taxon>
        <taxon>Fungi</taxon>
        <taxon>Dikarya</taxon>
        <taxon>Basidiomycota</taxon>
        <taxon>Agaricomycotina</taxon>
        <taxon>Agaricomycetes</taxon>
        <taxon>Agaricomycetidae</taxon>
        <taxon>Agaricales</taxon>
        <taxon>Marasmiineae</taxon>
        <taxon>Marasmiaceae</taxon>
        <taxon>Paramarasmius</taxon>
    </lineage>
</organism>
<dbReference type="Proteomes" id="UP001383192">
    <property type="component" value="Unassembled WGS sequence"/>
</dbReference>
<accession>A0AAW0D0B9</accession>